<dbReference type="VEuPathDB" id="FungiDB:MGG_09650"/>
<proteinExistence type="predicted"/>
<feature type="region of interest" description="Disordered" evidence="1">
    <location>
        <begin position="104"/>
        <end position="129"/>
    </location>
</feature>
<evidence type="ECO:0000313" key="2">
    <source>
        <dbReference type="EMBL" id="EAQ70666.1"/>
    </source>
</evidence>
<dbReference type="EMBL" id="CM000230">
    <property type="protein sequence ID" value="EAQ70666.1"/>
    <property type="molecule type" value="Genomic_DNA"/>
</dbReference>
<reference evidence="3" key="3">
    <citation type="submission" date="2011-05" db="EMBL/GenBank/DDBJ databases">
        <title>The Genome Sequence of Magnaporthe oryzae 70-15.</title>
        <authorList>
            <person name="Ma L.-J."/>
            <person name="Dean R.A."/>
            <person name="Gowda M."/>
            <person name="Nunes C."/>
            <person name="Young S.K."/>
            <person name="Zeng Q."/>
            <person name="Gargeya S."/>
            <person name="Fitzgerald M."/>
            <person name="Haas B."/>
            <person name="Abouelleil A."/>
            <person name="Alvarado L."/>
            <person name="Arachchi H.M."/>
            <person name="Berlin A."/>
            <person name="Brown A."/>
            <person name="Chapman S.B."/>
            <person name="Chen Z."/>
            <person name="Dunbar C."/>
            <person name="Freedman E."/>
            <person name="Gearin G."/>
            <person name="Gellesch M."/>
            <person name="Goldberg J."/>
            <person name="Griggs A."/>
            <person name="Gujja S."/>
            <person name="Heiman D."/>
            <person name="Howarth C."/>
            <person name="Larson L."/>
            <person name="Lui A."/>
            <person name="MacDonald P.J.P."/>
            <person name="Mehta T."/>
            <person name="Montmayeur A."/>
            <person name="Murphy C."/>
            <person name="Neiman D."/>
            <person name="Pearson M."/>
            <person name="Priest M."/>
            <person name="Roberts A."/>
            <person name="Saif S."/>
            <person name="Shea T."/>
            <person name="Shenoy N."/>
            <person name="Sisk P."/>
            <person name="Stolte C."/>
            <person name="Sykes S."/>
            <person name="Yandava C."/>
            <person name="Wortman J."/>
            <person name="Nusbaum C."/>
            <person name="Birren B."/>
        </authorList>
    </citation>
    <scope>NUCLEOTIDE SEQUENCE</scope>
    <source>
        <strain evidence="3">70-15</strain>
    </source>
</reference>
<reference evidence="3 4" key="1">
    <citation type="journal article" date="2005" name="Nature">
        <title>The genome sequence of the rice blast fungus Magnaporthe grisea.</title>
        <authorList>
            <person name="Dean R.A."/>
            <person name="Talbot N.J."/>
            <person name="Ebbole D.J."/>
            <person name="Farman M.L."/>
            <person name="Mitchell T.K."/>
            <person name="Orbach M.J."/>
            <person name="Thon M."/>
            <person name="Kulkarni R."/>
            <person name="Xu J.R."/>
            <person name="Pan H."/>
            <person name="Read N.D."/>
            <person name="Lee Y.H."/>
            <person name="Carbone I."/>
            <person name="Brown D."/>
            <person name="Oh Y.Y."/>
            <person name="Donofrio N."/>
            <person name="Jeong J.S."/>
            <person name="Soanes D.M."/>
            <person name="Djonovic S."/>
            <person name="Kolomiets E."/>
            <person name="Rehmeyer C."/>
            <person name="Li W."/>
            <person name="Harding M."/>
            <person name="Kim S."/>
            <person name="Lebrun M.H."/>
            <person name="Bohnert H."/>
            <person name="Coughlan S."/>
            <person name="Butler J."/>
            <person name="Calvo S."/>
            <person name="Ma L.J."/>
            <person name="Nicol R."/>
            <person name="Purcell S."/>
            <person name="Nusbaum C."/>
            <person name="Galagan J.E."/>
            <person name="Birren B.W."/>
        </authorList>
    </citation>
    <scope>NUCLEOTIDE SEQUENCE [LARGE SCALE GENOMIC DNA]</scope>
    <source>
        <strain evidence="3">70-15</strain>
        <strain evidence="4">70-15 / ATCC MYA-4617 / FGSC 8958</strain>
    </source>
</reference>
<dbReference type="KEGG" id="mgr:MGG_09650"/>
<organism evidence="2">
    <name type="scientific">Pyricularia oryzae (strain 70-15 / ATCC MYA-4617 / FGSC 8958)</name>
    <name type="common">Rice blast fungus</name>
    <name type="synonym">Magnaporthe oryzae</name>
    <dbReference type="NCBI Taxonomy" id="242507"/>
    <lineage>
        <taxon>Eukaryota</taxon>
        <taxon>Fungi</taxon>
        <taxon>Dikarya</taxon>
        <taxon>Ascomycota</taxon>
        <taxon>Pezizomycotina</taxon>
        <taxon>Sordariomycetes</taxon>
        <taxon>Sordariomycetidae</taxon>
        <taxon>Magnaporthales</taxon>
        <taxon>Pyriculariaceae</taxon>
        <taxon>Pyricularia</taxon>
    </lineage>
</organism>
<evidence type="ECO:0000256" key="1">
    <source>
        <dbReference type="SAM" id="MobiDB-lite"/>
    </source>
</evidence>
<evidence type="ECO:0000313" key="3">
    <source>
        <dbReference type="EMBL" id="EHA46692.1"/>
    </source>
</evidence>
<dbReference type="RefSeq" id="XP_003721435.1">
    <property type="nucleotide sequence ID" value="XM_003721387.1"/>
</dbReference>
<gene>
    <name evidence="2" type="ORF">MGCH7_ch7g73</name>
    <name evidence="3" type="ORF">MGG_09650</name>
</gene>
<dbReference type="EMBL" id="CM001237">
    <property type="protein sequence ID" value="EHA46692.1"/>
    <property type="molecule type" value="Genomic_DNA"/>
</dbReference>
<accession>G5EI57</accession>
<keyword evidence="4" id="KW-1185">Reference proteome</keyword>
<dbReference type="HOGENOM" id="CLU_1825679_0_0_1"/>
<evidence type="ECO:0000313" key="4">
    <source>
        <dbReference type="Proteomes" id="UP000009058"/>
    </source>
</evidence>
<dbReference type="AlphaFoldDB" id="G5EI57"/>
<sequence length="141" mass="15200">MRTPSFAQLLTSALGASTLAHGLELSSTRILTGAIALLAGQVQAAPQFLPCSIDDNQIGCRKKRDVAQPEVVARSPEPEPQFLPCSIDDNQIGCRKKRDVEEAELVARSPEPEPEVVERSPAPEPIPQFLPCSIDDNQIGC</sequence>
<reference evidence="2" key="2">
    <citation type="submission" date="2005-01" db="EMBL/GenBank/DDBJ databases">
        <title>The sequence of Magnaporthe grisea chromosome 7.</title>
        <authorList>
            <person name="Thon M.R."/>
            <person name="Pan H."/>
            <person name="Diener A."/>
            <person name="Papalas J."/>
            <person name="Taro A."/>
            <person name="Mitchell T."/>
            <person name="Dean R.A."/>
        </authorList>
    </citation>
    <scope>NUCLEOTIDE SEQUENCE</scope>
    <source>
        <strain evidence="2">70-15</strain>
    </source>
</reference>
<dbReference type="OrthoDB" id="5232635at2759"/>
<dbReference type="GeneID" id="2680586"/>
<name>G5EI57_PYRO7</name>
<dbReference type="Proteomes" id="UP000009058">
    <property type="component" value="Chromosome 7"/>
</dbReference>
<protein>
    <submittedName>
        <fullName evidence="2">Uncharacterized protein</fullName>
    </submittedName>
</protein>